<proteinExistence type="inferred from homology"/>
<protein>
    <submittedName>
        <fullName evidence="9">EamA family transporter</fullName>
    </submittedName>
</protein>
<keyword evidence="3" id="KW-1003">Cell membrane</keyword>
<feature type="transmembrane region" description="Helical" evidence="7">
    <location>
        <begin position="238"/>
        <end position="258"/>
    </location>
</feature>
<feature type="transmembrane region" description="Helical" evidence="7">
    <location>
        <begin position="203"/>
        <end position="226"/>
    </location>
</feature>
<dbReference type="Pfam" id="PF00892">
    <property type="entry name" value="EamA"/>
    <property type="match status" value="1"/>
</dbReference>
<feature type="transmembrane region" description="Helical" evidence="7">
    <location>
        <begin position="121"/>
        <end position="142"/>
    </location>
</feature>
<dbReference type="PANTHER" id="PTHR42920:SF5">
    <property type="entry name" value="EAMA DOMAIN-CONTAINING PROTEIN"/>
    <property type="match status" value="1"/>
</dbReference>
<evidence type="ECO:0000256" key="1">
    <source>
        <dbReference type="ARBA" id="ARBA00004651"/>
    </source>
</evidence>
<evidence type="ECO:0000256" key="7">
    <source>
        <dbReference type="SAM" id="Phobius"/>
    </source>
</evidence>
<comment type="subcellular location">
    <subcellularLocation>
        <location evidence="1">Cell membrane</location>
        <topology evidence="1">Multi-pass membrane protein</topology>
    </subcellularLocation>
</comment>
<feature type="transmembrane region" description="Helical" evidence="7">
    <location>
        <begin position="179"/>
        <end position="197"/>
    </location>
</feature>
<accession>A0AAE6V793</accession>
<feature type="transmembrane region" description="Helical" evidence="7">
    <location>
        <begin position="12"/>
        <end position="37"/>
    </location>
</feature>
<comment type="similarity">
    <text evidence="2">Belongs to the EamA transporter family.</text>
</comment>
<evidence type="ECO:0000256" key="5">
    <source>
        <dbReference type="ARBA" id="ARBA00022989"/>
    </source>
</evidence>
<dbReference type="InterPro" id="IPR037185">
    <property type="entry name" value="EmrE-like"/>
</dbReference>
<feature type="transmembrane region" description="Helical" evidence="7">
    <location>
        <begin position="43"/>
        <end position="61"/>
    </location>
</feature>
<keyword evidence="6 7" id="KW-0472">Membrane</keyword>
<feature type="transmembrane region" description="Helical" evidence="7">
    <location>
        <begin position="148"/>
        <end position="167"/>
    </location>
</feature>
<evidence type="ECO:0000259" key="8">
    <source>
        <dbReference type="Pfam" id="PF00892"/>
    </source>
</evidence>
<dbReference type="AlphaFoldDB" id="A0AAE6V793"/>
<dbReference type="SUPFAM" id="SSF103481">
    <property type="entry name" value="Multidrug resistance efflux transporter EmrE"/>
    <property type="match status" value="2"/>
</dbReference>
<dbReference type="KEGG" id="rte:GSU10_12495"/>
<feature type="transmembrane region" description="Helical" evidence="7">
    <location>
        <begin position="264"/>
        <end position="284"/>
    </location>
</feature>
<feature type="domain" description="EamA" evidence="8">
    <location>
        <begin position="149"/>
        <end position="279"/>
    </location>
</feature>
<dbReference type="GO" id="GO:0005886">
    <property type="term" value="C:plasma membrane"/>
    <property type="evidence" value="ECO:0007669"/>
    <property type="project" value="UniProtKB-SubCell"/>
</dbReference>
<evidence type="ECO:0000313" key="9">
    <source>
        <dbReference type="EMBL" id="QHC57082.1"/>
    </source>
</evidence>
<evidence type="ECO:0000256" key="3">
    <source>
        <dbReference type="ARBA" id="ARBA00022475"/>
    </source>
</evidence>
<reference evidence="10" key="1">
    <citation type="submission" date="2019-12" db="EMBL/GenBank/DDBJ databases">
        <title>Complete and draft genome sequences of new strains and members of some known species of the genus Rathayibacter isolated from plants.</title>
        <authorList>
            <person name="Tarlachkov S.V."/>
            <person name="Starodumova I.P."/>
            <person name="Dorofeeva L.V."/>
            <person name="Prisyazhnaya N.V."/>
            <person name="Leyn S."/>
            <person name="Zlamal J."/>
            <person name="Elan M."/>
            <person name="Osterman A.L."/>
            <person name="Nadler S."/>
            <person name="Subbotin S.A."/>
            <person name="Evtushenko L.I."/>
        </authorList>
    </citation>
    <scope>NUCLEOTIDE SEQUENCE [LARGE SCALE GENOMIC DNA]</scope>
    <source>
        <strain evidence="10">VKM Ac-2761</strain>
    </source>
</reference>
<evidence type="ECO:0000313" key="10">
    <source>
        <dbReference type="Proteomes" id="UP000465031"/>
    </source>
</evidence>
<evidence type="ECO:0000256" key="2">
    <source>
        <dbReference type="ARBA" id="ARBA00007362"/>
    </source>
</evidence>
<dbReference type="EMBL" id="CP047186">
    <property type="protein sequence ID" value="QHC57082.1"/>
    <property type="molecule type" value="Genomic_DNA"/>
</dbReference>
<organism evidence="9 10">
    <name type="scientific">Rathayibacter tanaceti</name>
    <dbReference type="NCBI Taxonomy" id="1671680"/>
    <lineage>
        <taxon>Bacteria</taxon>
        <taxon>Bacillati</taxon>
        <taxon>Actinomycetota</taxon>
        <taxon>Actinomycetes</taxon>
        <taxon>Micrococcales</taxon>
        <taxon>Microbacteriaceae</taxon>
        <taxon>Rathayibacter</taxon>
    </lineage>
</organism>
<dbReference type="InterPro" id="IPR051258">
    <property type="entry name" value="Diverse_Substrate_Transporter"/>
</dbReference>
<dbReference type="InterPro" id="IPR000620">
    <property type="entry name" value="EamA_dom"/>
</dbReference>
<gene>
    <name evidence="9" type="ORF">GSU10_12495</name>
</gene>
<evidence type="ECO:0000256" key="6">
    <source>
        <dbReference type="ARBA" id="ARBA00023136"/>
    </source>
</evidence>
<dbReference type="Proteomes" id="UP000465031">
    <property type="component" value="Chromosome"/>
</dbReference>
<keyword evidence="5 7" id="KW-1133">Transmembrane helix</keyword>
<keyword evidence="4 7" id="KW-0812">Transmembrane</keyword>
<sequence length="288" mass="28728">MSDVPRAQRSASAASIGLVLGSVASVQVGASFAVLLFPAAGPIGTVTLRLVFSAVVLLLVCRPRLRGHSRSDWATVAAYGLALGGMNACYYEAIARIPQGAAVTLEVLGPLTLSVIAGRSLLSLVWAVLALAGVVTLSQGGFSSMDPVGVGFALGAAVLWAAYIVFAGRTGGRFQGIDGLALALAAGAVVSLPFGIASAGPALVVPPVLLLGLAVAVLSSAVPYALELLALRRLRSSTFSILMSLSPGAAALSGFLVLGQRLSVVEAVGIALVVAASIGAVLTARSSA</sequence>
<dbReference type="PANTHER" id="PTHR42920">
    <property type="entry name" value="OS03G0707200 PROTEIN-RELATED"/>
    <property type="match status" value="1"/>
</dbReference>
<name>A0AAE6V793_9MICO</name>
<evidence type="ECO:0000256" key="4">
    <source>
        <dbReference type="ARBA" id="ARBA00022692"/>
    </source>
</evidence>